<evidence type="ECO:0000313" key="3">
    <source>
        <dbReference type="Proteomes" id="UP000010472"/>
    </source>
</evidence>
<dbReference type="HOGENOM" id="CLU_914372_0_0_3"/>
<evidence type="ECO:0000313" key="2">
    <source>
        <dbReference type="EMBL" id="AFZ13316.1"/>
    </source>
</evidence>
<protein>
    <submittedName>
        <fullName evidence="2">Uncharacterized protein</fullName>
    </submittedName>
</protein>
<feature type="region of interest" description="Disordered" evidence="1">
    <location>
        <begin position="174"/>
        <end position="304"/>
    </location>
</feature>
<dbReference type="OrthoDB" id="1090891at2"/>
<evidence type="ECO:0000256" key="1">
    <source>
        <dbReference type="SAM" id="MobiDB-lite"/>
    </source>
</evidence>
<sequence>MSVAPQVGDSMSQSYVVNFQFLLINPRTFVKITLVTILGCSVASSTITRALANPLIAQAIKPGVATTSSPNQPNLVQLQVSVPRNAGESFETMIRRSQAMAKTFIQRSFDKNKSVTNVNLTVIGENQGFIAPIVSMKVNRQGWKRSPNPQMWATYFPNAQTLLGLKNSFTTATQSTSTLPAQTMTAPAAIPNSPLGYPNVPDTQNNTSFPPSGSNTQQVPPGVVPNNQTPGANTNGSVAPNGATNTTTQTSPVAPNGVTNTTTQTSPVAPNGATNTTIQTSPVAPNGATNTTIQTSPRLPQQQR</sequence>
<dbReference type="STRING" id="1173022.Cri9333_2449"/>
<feature type="compositionally biased region" description="Polar residues" evidence="1">
    <location>
        <begin position="201"/>
        <end position="304"/>
    </location>
</feature>
<dbReference type="KEGG" id="cep:Cri9333_2449"/>
<dbReference type="EMBL" id="CP003620">
    <property type="protein sequence ID" value="AFZ13316.1"/>
    <property type="molecule type" value="Genomic_DNA"/>
</dbReference>
<proteinExistence type="predicted"/>
<keyword evidence="3" id="KW-1185">Reference proteome</keyword>
<feature type="compositionally biased region" description="Polar residues" evidence="1">
    <location>
        <begin position="174"/>
        <end position="185"/>
    </location>
</feature>
<gene>
    <name evidence="2" type="ORF">Cri9333_2449</name>
</gene>
<accession>K9VZC1</accession>
<dbReference type="AlphaFoldDB" id="K9VZC1"/>
<dbReference type="RefSeq" id="WP_015203430.1">
    <property type="nucleotide sequence ID" value="NC_019753.1"/>
</dbReference>
<dbReference type="eggNOG" id="ENOG50331EJ">
    <property type="taxonomic scope" value="Bacteria"/>
</dbReference>
<name>K9VZC1_9CYAN</name>
<reference evidence="2 3" key="1">
    <citation type="submission" date="2012-06" db="EMBL/GenBank/DDBJ databases">
        <title>Finished chromosome of genome of Crinalium epipsammum PCC 9333.</title>
        <authorList>
            <consortium name="US DOE Joint Genome Institute"/>
            <person name="Gugger M."/>
            <person name="Coursin T."/>
            <person name="Rippka R."/>
            <person name="Tandeau De Marsac N."/>
            <person name="Huntemann M."/>
            <person name="Wei C.-L."/>
            <person name="Han J."/>
            <person name="Detter J.C."/>
            <person name="Han C."/>
            <person name="Tapia R."/>
            <person name="Davenport K."/>
            <person name="Daligault H."/>
            <person name="Erkkila T."/>
            <person name="Gu W."/>
            <person name="Munk A.C.C."/>
            <person name="Teshima H."/>
            <person name="Xu Y."/>
            <person name="Chain P."/>
            <person name="Chen A."/>
            <person name="Krypides N."/>
            <person name="Mavromatis K."/>
            <person name="Markowitz V."/>
            <person name="Szeto E."/>
            <person name="Ivanova N."/>
            <person name="Mikhailova N."/>
            <person name="Ovchinnikova G."/>
            <person name="Pagani I."/>
            <person name="Pati A."/>
            <person name="Goodwin L."/>
            <person name="Peters L."/>
            <person name="Pitluck S."/>
            <person name="Woyke T."/>
            <person name="Kerfeld C."/>
        </authorList>
    </citation>
    <scope>NUCLEOTIDE SEQUENCE [LARGE SCALE GENOMIC DNA]</scope>
    <source>
        <strain evidence="2 3">PCC 9333</strain>
    </source>
</reference>
<organism evidence="2 3">
    <name type="scientific">Crinalium epipsammum PCC 9333</name>
    <dbReference type="NCBI Taxonomy" id="1173022"/>
    <lineage>
        <taxon>Bacteria</taxon>
        <taxon>Bacillati</taxon>
        <taxon>Cyanobacteriota</taxon>
        <taxon>Cyanophyceae</taxon>
        <taxon>Gomontiellales</taxon>
        <taxon>Gomontiellaceae</taxon>
        <taxon>Crinalium</taxon>
    </lineage>
</organism>
<dbReference type="Proteomes" id="UP000010472">
    <property type="component" value="Chromosome"/>
</dbReference>